<feature type="transmembrane region" description="Helical" evidence="9">
    <location>
        <begin position="325"/>
        <end position="346"/>
    </location>
</feature>
<dbReference type="PROSITE" id="PS51105">
    <property type="entry name" value="PTS_EIIC_TYPE_3"/>
    <property type="match status" value="1"/>
</dbReference>
<dbReference type="Proteomes" id="UP000674938">
    <property type="component" value="Unassembled WGS sequence"/>
</dbReference>
<dbReference type="GO" id="GO:0009401">
    <property type="term" value="P:phosphoenolpyruvate-dependent sugar phosphotransferase system"/>
    <property type="evidence" value="ECO:0007669"/>
    <property type="project" value="InterPro"/>
</dbReference>
<feature type="domain" description="PTS EIIC type-3" evidence="10">
    <location>
        <begin position="11"/>
        <end position="418"/>
    </location>
</feature>
<evidence type="ECO:0000256" key="5">
    <source>
        <dbReference type="ARBA" id="ARBA00022692"/>
    </source>
</evidence>
<comment type="caution">
    <text evidence="11">The sequence shown here is derived from an EMBL/GenBank/DDBJ whole genome shotgun (WGS) entry which is preliminary data.</text>
</comment>
<evidence type="ECO:0000259" key="10">
    <source>
        <dbReference type="PROSITE" id="PS51105"/>
    </source>
</evidence>
<evidence type="ECO:0000256" key="6">
    <source>
        <dbReference type="ARBA" id="ARBA00022989"/>
    </source>
</evidence>
<keyword evidence="4 8" id="KW-0762">Sugar transport</keyword>
<dbReference type="GO" id="GO:0008982">
    <property type="term" value="F:protein-N(PI)-phosphohistidine-sugar phosphotransferase activity"/>
    <property type="evidence" value="ECO:0007669"/>
    <property type="project" value="UniProtKB-UniRule"/>
</dbReference>
<evidence type="ECO:0000256" key="9">
    <source>
        <dbReference type="SAM" id="Phobius"/>
    </source>
</evidence>
<dbReference type="InterPro" id="IPR004796">
    <property type="entry name" value="PTS_IIC_cello"/>
</dbReference>
<feature type="transmembrane region" description="Helical" evidence="9">
    <location>
        <begin position="188"/>
        <end position="212"/>
    </location>
</feature>
<evidence type="ECO:0000313" key="12">
    <source>
        <dbReference type="Proteomes" id="UP000674938"/>
    </source>
</evidence>
<feature type="transmembrane region" description="Helical" evidence="9">
    <location>
        <begin position="233"/>
        <end position="252"/>
    </location>
</feature>
<comment type="function">
    <text evidence="8">The phosphoenolpyruvate-dependent sugar phosphotransferase system (PTS), a major carbohydrate active -transport system, catalyzes the phosphorylation of incoming sugar substrates concomitant with their translocation across the cell membrane.</text>
</comment>
<evidence type="ECO:0000256" key="4">
    <source>
        <dbReference type="ARBA" id="ARBA00022597"/>
    </source>
</evidence>
<evidence type="ECO:0000256" key="3">
    <source>
        <dbReference type="ARBA" id="ARBA00022475"/>
    </source>
</evidence>
<keyword evidence="3 8" id="KW-1003">Cell membrane</keyword>
<sequence>MTQKKPLLEKLDHVLSPIGTKLGNQVHLKSISSGMMFGLPFIVVGSLFLIIANPPINMELYNPDTAGFFLRFLAAWKEFALANYEQITAPYNMTMGLFGIICAFGIAYSLAQEYKLNPAMNGVISMSVFILVAANSQDGQIPMDYLGSNGLFIAIIISLLVVEVARLIEKFNWKISMPDSVPPAVTTFINSLLPLLINIVIFHGLNLIIIALTGKILPEFIMSVLTPALDIAGNLWGFIAIVTFGNLLWLFGVNGSSIVFPILFSIGIANTGLNGELVALGKDPTIAMNLQMFRISIFGGAGATLGLLVWMLWSKKAQIKTLGRLSLIPGICGINEPIIFGMPIVFNPILAIPFLLNPIINLILTYYAQLTGLISMGYIVDPSFTPFFAQAYLATMDWRNVVFWCGLIVINAAIYYPFFKVYEKNIE</sequence>
<dbReference type="RefSeq" id="WP_209532345.1">
    <property type="nucleotide sequence ID" value="NZ_JAEEGA010000022.1"/>
</dbReference>
<evidence type="ECO:0000256" key="7">
    <source>
        <dbReference type="ARBA" id="ARBA00023136"/>
    </source>
</evidence>
<gene>
    <name evidence="11" type="ORF">I6N95_24290</name>
</gene>
<keyword evidence="7 8" id="KW-0472">Membrane</keyword>
<dbReference type="GO" id="GO:0005886">
    <property type="term" value="C:plasma membrane"/>
    <property type="evidence" value="ECO:0007669"/>
    <property type="project" value="UniProtKB-SubCell"/>
</dbReference>
<evidence type="ECO:0000256" key="2">
    <source>
        <dbReference type="ARBA" id="ARBA00022448"/>
    </source>
</evidence>
<dbReference type="InterPro" id="IPR004501">
    <property type="entry name" value="PTS_EIIC_3"/>
</dbReference>
<organism evidence="11 12">
    <name type="scientific">Vagococcus allomyrinae</name>
    <dbReference type="NCBI Taxonomy" id="2794353"/>
    <lineage>
        <taxon>Bacteria</taxon>
        <taxon>Bacillati</taxon>
        <taxon>Bacillota</taxon>
        <taxon>Bacilli</taxon>
        <taxon>Lactobacillales</taxon>
        <taxon>Enterococcaceae</taxon>
        <taxon>Vagococcus</taxon>
    </lineage>
</organism>
<feature type="transmembrane region" description="Helical" evidence="9">
    <location>
        <begin position="400"/>
        <end position="419"/>
    </location>
</feature>
<dbReference type="PIRSF" id="PIRSF006351">
    <property type="entry name" value="PTS_EIIC-Cellobiose"/>
    <property type="match status" value="1"/>
</dbReference>
<feature type="transmembrane region" description="Helical" evidence="9">
    <location>
        <begin position="358"/>
        <end position="380"/>
    </location>
</feature>
<dbReference type="NCBIfam" id="TIGR00410">
    <property type="entry name" value="lacE"/>
    <property type="match status" value="1"/>
</dbReference>
<name>A0A940P9C0_9ENTE</name>
<feature type="transmembrane region" description="Helical" evidence="9">
    <location>
        <begin position="91"/>
        <end position="110"/>
    </location>
</feature>
<feature type="transmembrane region" description="Helical" evidence="9">
    <location>
        <begin position="292"/>
        <end position="313"/>
    </location>
</feature>
<dbReference type="Pfam" id="PF02378">
    <property type="entry name" value="PTS_EIIC"/>
    <property type="match status" value="1"/>
</dbReference>
<keyword evidence="12" id="KW-1185">Reference proteome</keyword>
<evidence type="ECO:0000313" key="11">
    <source>
        <dbReference type="EMBL" id="MBP1044134.1"/>
    </source>
</evidence>
<feature type="transmembrane region" description="Helical" evidence="9">
    <location>
        <begin position="37"/>
        <end position="56"/>
    </location>
</feature>
<feature type="transmembrane region" description="Helical" evidence="9">
    <location>
        <begin position="146"/>
        <end position="168"/>
    </location>
</feature>
<feature type="transmembrane region" description="Helical" evidence="9">
    <location>
        <begin position="258"/>
        <end position="280"/>
    </location>
</feature>
<dbReference type="EMBL" id="JAEEGA010000022">
    <property type="protein sequence ID" value="MBP1044134.1"/>
    <property type="molecule type" value="Genomic_DNA"/>
</dbReference>
<protein>
    <recommendedName>
        <fullName evidence="8">Permease IIC component</fullName>
    </recommendedName>
</protein>
<evidence type="ECO:0000256" key="8">
    <source>
        <dbReference type="PIRNR" id="PIRNR006351"/>
    </source>
</evidence>
<dbReference type="InterPro" id="IPR003352">
    <property type="entry name" value="PTS_EIIC"/>
</dbReference>
<dbReference type="PANTHER" id="PTHR33989">
    <property type="match status" value="1"/>
</dbReference>
<keyword evidence="5 9" id="KW-0812">Transmembrane</keyword>
<evidence type="ECO:0000256" key="1">
    <source>
        <dbReference type="ARBA" id="ARBA00004651"/>
    </source>
</evidence>
<proteinExistence type="predicted"/>
<accession>A0A940P9C0</accession>
<keyword evidence="6 9" id="KW-1133">Transmembrane helix</keyword>
<reference evidence="11" key="1">
    <citation type="submission" date="2020-12" db="EMBL/GenBank/DDBJ databases">
        <title>Vagococcus allomyrinae sp. nov. and Enterococcus lavae sp. nov., isolated from the larvae of Allomyrina dichotoma.</title>
        <authorList>
            <person name="Lee S.D."/>
        </authorList>
    </citation>
    <scope>NUCLEOTIDE SEQUENCE</scope>
    <source>
        <strain evidence="11">BWB3-3</strain>
    </source>
</reference>
<dbReference type="PANTHER" id="PTHR33989:SF4">
    <property type="entry name" value="PTS SYSTEM N,N'-DIACETYLCHITOBIOSE-SPECIFIC EIIC COMPONENT"/>
    <property type="match status" value="1"/>
</dbReference>
<comment type="subcellular location">
    <subcellularLocation>
        <location evidence="1">Cell membrane</location>
        <topology evidence="1">Multi-pass membrane protein</topology>
    </subcellularLocation>
</comment>
<dbReference type="InterPro" id="IPR051088">
    <property type="entry name" value="PTS_Sugar-EIIC/EIIB"/>
</dbReference>
<dbReference type="AlphaFoldDB" id="A0A940P9C0"/>
<keyword evidence="2 8" id="KW-0813">Transport</keyword>